<gene>
    <name evidence="4" type="ORF">KUF71_012709</name>
</gene>
<evidence type="ECO:0000313" key="4">
    <source>
        <dbReference type="EMBL" id="KAK3924576.1"/>
    </source>
</evidence>
<evidence type="ECO:0000256" key="2">
    <source>
        <dbReference type="SAM" id="MobiDB-lite"/>
    </source>
</evidence>
<dbReference type="AlphaFoldDB" id="A0AAE1LLF9"/>
<protein>
    <submittedName>
        <fullName evidence="4">Zinc finger and BTB domain-containing protein 22</fullName>
    </submittedName>
</protein>
<accession>A0AAE1LLF9</accession>
<dbReference type="EMBL" id="JAHWGI010001195">
    <property type="protein sequence ID" value="KAK3924576.1"/>
    <property type="molecule type" value="Genomic_DNA"/>
</dbReference>
<feature type="domain" description="C2H2-type" evidence="3">
    <location>
        <begin position="39"/>
        <end position="67"/>
    </location>
</feature>
<feature type="non-terminal residue" evidence="4">
    <location>
        <position position="1"/>
    </location>
</feature>
<keyword evidence="1" id="KW-0479">Metal-binding</keyword>
<feature type="compositionally biased region" description="Low complexity" evidence="2">
    <location>
        <begin position="124"/>
        <end position="136"/>
    </location>
</feature>
<feature type="compositionally biased region" description="Acidic residues" evidence="2">
    <location>
        <begin position="110"/>
        <end position="123"/>
    </location>
</feature>
<feature type="compositionally biased region" description="Acidic residues" evidence="2">
    <location>
        <begin position="668"/>
        <end position="698"/>
    </location>
</feature>
<proteinExistence type="predicted"/>
<keyword evidence="1" id="KW-0862">Zinc</keyword>
<feature type="region of interest" description="Disordered" evidence="2">
    <location>
        <begin position="668"/>
        <end position="705"/>
    </location>
</feature>
<dbReference type="SMART" id="SM00355">
    <property type="entry name" value="ZnF_C2H2"/>
    <property type="match status" value="2"/>
</dbReference>
<dbReference type="GO" id="GO:0008270">
    <property type="term" value="F:zinc ion binding"/>
    <property type="evidence" value="ECO:0007669"/>
    <property type="project" value="UniProtKB-KW"/>
</dbReference>
<feature type="region of interest" description="Disordered" evidence="2">
    <location>
        <begin position="62"/>
        <end position="143"/>
    </location>
</feature>
<sequence length="936" mass="107615">IMENKQYFLCVHCNPYKYLKSFGEMKVHFNKRHTNLTSFSCGQCRNKFTLKSSLMRHIEYQHIKKESQTRADNNSSSSESTEDENLTVREARHIEIHIHKENESSTSSSDGEEMNDESDENNQDNEFNNDQGNQEGNEMEGHQATQDLDFQTEAAKFLLRLRAPGNMTNTSIQMIVENVSQLLKNIMLKAKEDTRTFLYSTEVPPNNTEEFLKGGSFSTDTIFEGLQSVDDQLEFFSRKFGLVIPEELYLNSRIENRFNSALRMFIATQVNETFQYVSLIETLKLILRNDFLRNLILSEKNSEDGVYRSYRDGTDFANNQFLRKYPHALRIVLYYDGLEISNALGSKDVIHSLGCFYFSIQNLPPEESSRLSSIFLLALCYAQDLKKPGAFATVLAKFVAELKLLLSDEGVELDLPNEEKFVLRACLCTLTADTLAAHEMLGFFSSSDANRFCRICMISKENLKESTTFIGTLRSSQQHEQHVQEVERRPAAASLFGVKERSILSQVMRVPEDTVFDVFHDMVGVTQMILKLVLYEFIMVQKFFSVSQFNENINSFVYGKPDIKNKPSATFTREKLSSKGHTLKQYGSQTFCLLRVFPFLIRGVDENNRYLQLVFLLQDILRIVFSFEVKASDVDRLQALLYEFGTKFHEIFILPGPVREADDNINNEVDEDENESGNEGEEEEEEEEGNGSDNDPDDPLLPNRRRRRVWKSRQLKKAINKMHHIMHYPDQIREKGPIIRLWCARYEGRHRLIRKHSAVQCNFKNPPKTMARMFQLSTLAAFLDRTSSHADNVTLSGGATVLVRYSPYRAQLMNEGLQEDSWIKTVECAQICGEEYQSGLFVILRQNNAVQPVFAIIVNVLADTSDPTRVFLVVNKCLNTTFCARYHAYRISNKYEETNLLVNVKDLANHRTIAPWNPLDHGNNMGIFLSPRTLSI</sequence>
<reference evidence="4" key="1">
    <citation type="submission" date="2021-07" db="EMBL/GenBank/DDBJ databases">
        <authorList>
            <person name="Catto M.A."/>
            <person name="Jacobson A."/>
            <person name="Kennedy G."/>
            <person name="Labadie P."/>
            <person name="Hunt B.G."/>
            <person name="Srinivasan R."/>
        </authorList>
    </citation>
    <scope>NUCLEOTIDE SEQUENCE</scope>
    <source>
        <strain evidence="4">PL_HMW_Pooled</strain>
        <tissue evidence="4">Head</tissue>
    </source>
</reference>
<dbReference type="Gene3D" id="3.30.160.60">
    <property type="entry name" value="Classic Zinc Finger"/>
    <property type="match status" value="1"/>
</dbReference>
<reference evidence="4" key="2">
    <citation type="journal article" date="2023" name="BMC Genomics">
        <title>Pest status, molecular evolution, and epigenetic factors derived from the genome assembly of Frankliniella fusca, a thysanopteran phytovirus vector.</title>
        <authorList>
            <person name="Catto M.A."/>
            <person name="Labadie P.E."/>
            <person name="Jacobson A.L."/>
            <person name="Kennedy G.G."/>
            <person name="Srinivasan R."/>
            <person name="Hunt B.G."/>
        </authorList>
    </citation>
    <scope>NUCLEOTIDE SEQUENCE</scope>
    <source>
        <strain evidence="4">PL_HMW_Pooled</strain>
    </source>
</reference>
<feature type="compositionally biased region" description="Basic and acidic residues" evidence="2">
    <location>
        <begin position="86"/>
        <end position="103"/>
    </location>
</feature>
<evidence type="ECO:0000259" key="3">
    <source>
        <dbReference type="PROSITE" id="PS50157"/>
    </source>
</evidence>
<keyword evidence="1" id="KW-0863">Zinc-finger</keyword>
<name>A0AAE1LLF9_9NEOP</name>
<comment type="caution">
    <text evidence="4">The sequence shown here is derived from an EMBL/GenBank/DDBJ whole genome shotgun (WGS) entry which is preliminary data.</text>
</comment>
<keyword evidence="5" id="KW-1185">Reference proteome</keyword>
<evidence type="ECO:0000256" key="1">
    <source>
        <dbReference type="PROSITE-ProRule" id="PRU00042"/>
    </source>
</evidence>
<organism evidence="4 5">
    <name type="scientific">Frankliniella fusca</name>
    <dbReference type="NCBI Taxonomy" id="407009"/>
    <lineage>
        <taxon>Eukaryota</taxon>
        <taxon>Metazoa</taxon>
        <taxon>Ecdysozoa</taxon>
        <taxon>Arthropoda</taxon>
        <taxon>Hexapoda</taxon>
        <taxon>Insecta</taxon>
        <taxon>Pterygota</taxon>
        <taxon>Neoptera</taxon>
        <taxon>Paraneoptera</taxon>
        <taxon>Thysanoptera</taxon>
        <taxon>Terebrantia</taxon>
        <taxon>Thripoidea</taxon>
        <taxon>Thripidae</taxon>
        <taxon>Frankliniella</taxon>
    </lineage>
</organism>
<dbReference type="InterPro" id="IPR013087">
    <property type="entry name" value="Znf_C2H2_type"/>
</dbReference>
<dbReference type="Proteomes" id="UP001219518">
    <property type="component" value="Unassembled WGS sequence"/>
</dbReference>
<dbReference type="PROSITE" id="PS50157">
    <property type="entry name" value="ZINC_FINGER_C2H2_2"/>
    <property type="match status" value="1"/>
</dbReference>
<evidence type="ECO:0000313" key="5">
    <source>
        <dbReference type="Proteomes" id="UP001219518"/>
    </source>
</evidence>
<dbReference type="PROSITE" id="PS00028">
    <property type="entry name" value="ZINC_FINGER_C2H2_1"/>
    <property type="match status" value="1"/>
</dbReference>